<evidence type="ECO:0000259" key="5">
    <source>
        <dbReference type="PROSITE" id="PS51469"/>
    </source>
</evidence>
<evidence type="ECO:0000313" key="6">
    <source>
        <dbReference type="EMBL" id="ORX80659.1"/>
    </source>
</evidence>
<dbReference type="InterPro" id="IPR012919">
    <property type="entry name" value="SUN_dom"/>
</dbReference>
<comment type="caution">
    <text evidence="6">The sequence shown here is derived from an EMBL/GenBank/DDBJ whole genome shotgun (WGS) entry which is preliminary data.</text>
</comment>
<feature type="domain" description="SUN" evidence="5">
    <location>
        <begin position="249"/>
        <end position="456"/>
    </location>
</feature>
<comment type="subcellular location">
    <subcellularLocation>
        <location evidence="1">Membrane</location>
    </subcellularLocation>
</comment>
<accession>A0A1Y1X4C5</accession>
<dbReference type="Gene3D" id="2.60.120.260">
    <property type="entry name" value="Galactose-binding domain-like"/>
    <property type="match status" value="1"/>
</dbReference>
<evidence type="ECO:0000256" key="4">
    <source>
        <dbReference type="ARBA" id="ARBA00023136"/>
    </source>
</evidence>
<dbReference type="InterPro" id="IPR045119">
    <property type="entry name" value="SUN1-5"/>
</dbReference>
<dbReference type="GO" id="GO:0043495">
    <property type="term" value="F:protein-membrane adaptor activity"/>
    <property type="evidence" value="ECO:0007669"/>
    <property type="project" value="TreeGrafter"/>
</dbReference>
<dbReference type="PANTHER" id="PTHR12911">
    <property type="entry name" value="SAD1/UNC-84-LIKE PROTEIN-RELATED"/>
    <property type="match status" value="1"/>
</dbReference>
<keyword evidence="7" id="KW-1185">Reference proteome</keyword>
<proteinExistence type="predicted"/>
<dbReference type="EMBL" id="MCFG01000139">
    <property type="protein sequence ID" value="ORX80659.1"/>
    <property type="molecule type" value="Genomic_DNA"/>
</dbReference>
<keyword evidence="3" id="KW-1133">Transmembrane helix</keyword>
<reference evidence="6 7" key="2">
    <citation type="submission" date="2016-08" db="EMBL/GenBank/DDBJ databases">
        <title>Pervasive Adenine N6-methylation of Active Genes in Fungi.</title>
        <authorList>
            <consortium name="DOE Joint Genome Institute"/>
            <person name="Mondo S.J."/>
            <person name="Dannebaum R.O."/>
            <person name="Kuo R.C."/>
            <person name="Labutti K."/>
            <person name="Haridas S."/>
            <person name="Kuo A."/>
            <person name="Salamov A."/>
            <person name="Ahrendt S.R."/>
            <person name="Lipzen A."/>
            <person name="Sullivan W."/>
            <person name="Andreopoulos W.B."/>
            <person name="Clum A."/>
            <person name="Lindquist E."/>
            <person name="Daum C."/>
            <person name="Ramamoorthy G.K."/>
            <person name="Gryganskyi A."/>
            <person name="Culley D."/>
            <person name="Magnuson J.K."/>
            <person name="James T.Y."/>
            <person name="O'Malley M.A."/>
            <person name="Stajich J.E."/>
            <person name="Spatafora J.W."/>
            <person name="Visel A."/>
            <person name="Grigoriev I.V."/>
        </authorList>
    </citation>
    <scope>NUCLEOTIDE SEQUENCE [LARGE SCALE GENOMIC DNA]</scope>
    <source>
        <strain evidence="6 7">S4</strain>
    </source>
</reference>
<dbReference type="Pfam" id="PF07738">
    <property type="entry name" value="Sad1_UNC"/>
    <property type="match status" value="2"/>
</dbReference>
<organism evidence="6 7">
    <name type="scientific">Anaeromyces robustus</name>
    <dbReference type="NCBI Taxonomy" id="1754192"/>
    <lineage>
        <taxon>Eukaryota</taxon>
        <taxon>Fungi</taxon>
        <taxon>Fungi incertae sedis</taxon>
        <taxon>Chytridiomycota</taxon>
        <taxon>Chytridiomycota incertae sedis</taxon>
        <taxon>Neocallimastigomycetes</taxon>
        <taxon>Neocallimastigales</taxon>
        <taxon>Neocallimastigaceae</taxon>
        <taxon>Anaeromyces</taxon>
    </lineage>
</organism>
<evidence type="ECO:0000256" key="3">
    <source>
        <dbReference type="ARBA" id="ARBA00022989"/>
    </source>
</evidence>
<dbReference type="STRING" id="1754192.A0A1Y1X4C5"/>
<keyword evidence="2" id="KW-0812">Transmembrane</keyword>
<keyword evidence="4" id="KW-0472">Membrane</keyword>
<protein>
    <recommendedName>
        <fullName evidence="5">SUN domain-containing protein</fullName>
    </recommendedName>
</protein>
<dbReference type="PANTHER" id="PTHR12911:SF8">
    <property type="entry name" value="KLAROID PROTEIN-RELATED"/>
    <property type="match status" value="1"/>
</dbReference>
<dbReference type="OrthoDB" id="342281at2759"/>
<sequence length="466" mass="54557">MLDYYLTIYENIFKHNSLQLEHQRVVLKHIEDIFNSQFENIINIRTELDQLSIRMDDLFSKSRNIIINKVGRTEDEKVNFIFNYIKELDQLFPPQILITWNKNNEDIEFSTDLYNTIGQRYFSKKEYEKHFNIQYPNAPTLPLKEFLWKNKELVEKLMFQNYNIFISKKTEITDLLNENINKFRKEFKSNDNNIILGTLNKKSFLDSIESFIFTDIKNNIKEKERLSNLHNHSQYSTHSLPDYSTALYGAYIIDTLTTETQPITSENSMINRLHIINNPPLLALENTLLPNSCWAMKGTSGSLGINLSHFIYPSSITIEHLPLWNSRDPKSAPKQMTLVAIDGGKSESSKENFIISNKEKNLSNNNNKYINYEDNHNNYSSNNFNGKIEFPLILGTFQYDINIPKSAQTFTLNQKAITRLKLYDIKINKVQLQIHSNWGNKNYTCIYRVRIHGEEPQSPQSPLIPL</sequence>
<gene>
    <name evidence="6" type="ORF">BCR32DRAFT_327627</name>
</gene>
<evidence type="ECO:0000256" key="2">
    <source>
        <dbReference type="ARBA" id="ARBA00022692"/>
    </source>
</evidence>
<evidence type="ECO:0000313" key="7">
    <source>
        <dbReference type="Proteomes" id="UP000193944"/>
    </source>
</evidence>
<dbReference type="AlphaFoldDB" id="A0A1Y1X4C5"/>
<name>A0A1Y1X4C5_9FUNG</name>
<dbReference type="Proteomes" id="UP000193944">
    <property type="component" value="Unassembled WGS sequence"/>
</dbReference>
<evidence type="ECO:0000256" key="1">
    <source>
        <dbReference type="ARBA" id="ARBA00004370"/>
    </source>
</evidence>
<dbReference type="GO" id="GO:0034993">
    <property type="term" value="C:meiotic nuclear membrane microtubule tethering complex"/>
    <property type="evidence" value="ECO:0007669"/>
    <property type="project" value="TreeGrafter"/>
</dbReference>
<dbReference type="PROSITE" id="PS51469">
    <property type="entry name" value="SUN"/>
    <property type="match status" value="1"/>
</dbReference>
<reference evidence="6 7" key="1">
    <citation type="submission" date="2016-08" db="EMBL/GenBank/DDBJ databases">
        <title>A Parts List for Fungal Cellulosomes Revealed by Comparative Genomics.</title>
        <authorList>
            <consortium name="DOE Joint Genome Institute"/>
            <person name="Haitjema C.H."/>
            <person name="Gilmore S.P."/>
            <person name="Henske J.K."/>
            <person name="Solomon K.V."/>
            <person name="De Groot R."/>
            <person name="Kuo A."/>
            <person name="Mondo S.J."/>
            <person name="Salamov A.A."/>
            <person name="Labutti K."/>
            <person name="Zhao Z."/>
            <person name="Chiniquy J."/>
            <person name="Barry K."/>
            <person name="Brewer H.M."/>
            <person name="Purvine S.O."/>
            <person name="Wright A.T."/>
            <person name="Boxma B."/>
            <person name="Van Alen T."/>
            <person name="Hackstein J.H."/>
            <person name="Baker S.E."/>
            <person name="Grigoriev I.V."/>
            <person name="O'Malley M.A."/>
        </authorList>
    </citation>
    <scope>NUCLEOTIDE SEQUENCE [LARGE SCALE GENOMIC DNA]</scope>
    <source>
        <strain evidence="6 7">S4</strain>
    </source>
</reference>